<accession>A0A059CPP9</accession>
<dbReference type="AlphaFoldDB" id="A0A059CPP9"/>
<dbReference type="Gramene" id="KCW80176">
    <property type="protein sequence ID" value="KCW80176"/>
    <property type="gene ID" value="EUGRSUZ_C01520"/>
</dbReference>
<reference evidence="1" key="1">
    <citation type="submission" date="2013-07" db="EMBL/GenBank/DDBJ databases">
        <title>The genome of Eucalyptus grandis.</title>
        <authorList>
            <person name="Schmutz J."/>
            <person name="Hayes R."/>
            <person name="Myburg A."/>
            <person name="Tuskan G."/>
            <person name="Grattapaglia D."/>
            <person name="Rokhsar D.S."/>
        </authorList>
    </citation>
    <scope>NUCLEOTIDE SEQUENCE</scope>
    <source>
        <tissue evidence="1">Leaf extractions</tissue>
    </source>
</reference>
<protein>
    <submittedName>
        <fullName evidence="1">Uncharacterized protein</fullName>
    </submittedName>
</protein>
<organism evidence="1">
    <name type="scientific">Eucalyptus grandis</name>
    <name type="common">Flooded gum</name>
    <dbReference type="NCBI Taxonomy" id="71139"/>
    <lineage>
        <taxon>Eukaryota</taxon>
        <taxon>Viridiplantae</taxon>
        <taxon>Streptophyta</taxon>
        <taxon>Embryophyta</taxon>
        <taxon>Tracheophyta</taxon>
        <taxon>Spermatophyta</taxon>
        <taxon>Magnoliopsida</taxon>
        <taxon>eudicotyledons</taxon>
        <taxon>Gunneridae</taxon>
        <taxon>Pentapetalae</taxon>
        <taxon>rosids</taxon>
        <taxon>malvids</taxon>
        <taxon>Myrtales</taxon>
        <taxon>Myrtaceae</taxon>
        <taxon>Myrtoideae</taxon>
        <taxon>Eucalypteae</taxon>
        <taxon>Eucalyptus</taxon>
    </lineage>
</organism>
<dbReference type="InParanoid" id="A0A059CPP9"/>
<evidence type="ECO:0000313" key="1">
    <source>
        <dbReference type="EMBL" id="KCW80176.1"/>
    </source>
</evidence>
<proteinExistence type="predicted"/>
<dbReference type="EMBL" id="KK198755">
    <property type="protein sequence ID" value="KCW80176.1"/>
    <property type="molecule type" value="Genomic_DNA"/>
</dbReference>
<name>A0A059CPP9_EUCGR</name>
<gene>
    <name evidence="1" type="ORF">EUGRSUZ_C01520</name>
</gene>
<sequence>MICQCQWLYDVREPNQPSNHFASPRMQSGEIPYLALLLIHHCGTFIEAGKICNKEFLTTCCSLLATS</sequence>